<dbReference type="EMBL" id="JAAZQQ010000001">
    <property type="protein sequence ID" value="NKX43884.1"/>
    <property type="molecule type" value="Genomic_DNA"/>
</dbReference>
<dbReference type="Pfam" id="PF01471">
    <property type="entry name" value="PG_binding_1"/>
    <property type="match status" value="1"/>
</dbReference>
<dbReference type="AlphaFoldDB" id="A0A7X6GWW7"/>
<keyword evidence="3" id="KW-1185">Reference proteome</keyword>
<dbReference type="InterPro" id="IPR009003">
    <property type="entry name" value="Peptidase_S1_PA"/>
</dbReference>
<evidence type="ECO:0000313" key="2">
    <source>
        <dbReference type="EMBL" id="NKX43884.1"/>
    </source>
</evidence>
<accession>A0A7X6GWW7</accession>
<evidence type="ECO:0000313" key="3">
    <source>
        <dbReference type="Proteomes" id="UP000526408"/>
    </source>
</evidence>
<dbReference type="InterPro" id="IPR036366">
    <property type="entry name" value="PGBDSf"/>
</dbReference>
<dbReference type="InterPro" id="IPR002477">
    <property type="entry name" value="Peptidoglycan-bd-like"/>
</dbReference>
<name>A0A7X6GWW7_9RHOB</name>
<feature type="domain" description="Peptidoglycan binding-like" evidence="1">
    <location>
        <begin position="172"/>
        <end position="225"/>
    </location>
</feature>
<dbReference type="Gene3D" id="2.40.10.120">
    <property type="match status" value="1"/>
</dbReference>
<dbReference type="Gene3D" id="1.10.101.10">
    <property type="entry name" value="PGBD-like superfamily/PGBD"/>
    <property type="match status" value="1"/>
</dbReference>
<dbReference type="RefSeq" id="WP_168622223.1">
    <property type="nucleotide sequence ID" value="NZ_JAAZQQ010000001.1"/>
</dbReference>
<sequence>MRLDGFRGLFALVLTAALGLALLWPGTARAQEAVFIQIESHATLGETESRARAYAQLLDNVNGFQARTGLYAIALGPYAPADAQVLLRDLLARGVVPADSFLQDALPYVAQVFPVGATALAQPAQPVTGTAQDAPAAAEPAATAPVALVAPGIPEETPQEARQSEAALDRTGREALQIALQWFGFYTSGIDGAFGPGTRAAMTAWQEARGVEPTGILTSRQRAQLLSEYQGELAALGMETVRDERAGIEIGLPMAMVRFAGHNFPFSQFEPINDSGVQVLLISQPGDRNTLFGLYEIMQTLEIVPLEGERERQGDRFLLTGQSDTLRSHTEARLVNGAVKGFTLVWPPERDAQMARVLPMMQDSFTALGGVLDPGAVPEGMDQSIDMVSGLDVRQPTRVRTGFFIDARGAVLTTTEAVDGQCAQVLIDDAYAADIAYRDDALGLAVLRPRQALAPMAFAEIASEPGRLRAEVAVAGFPFDGALGTASMAFGTLADLSGINGEDTVQRLDLATADSEAGGPVFDASGTVIGMVLPGTAEGRVLPEEVTLALRADRLAAVLSAAGVTPTVSARTTSLNRELLARLGADMTVTVSCWN</sequence>
<comment type="caution">
    <text evidence="2">The sequence shown here is derived from an EMBL/GenBank/DDBJ whole genome shotgun (WGS) entry which is preliminary data.</text>
</comment>
<proteinExistence type="predicted"/>
<reference evidence="2 3" key="1">
    <citation type="submission" date="2020-04" db="EMBL/GenBank/DDBJ databases">
        <authorList>
            <person name="Yoon J."/>
        </authorList>
    </citation>
    <scope>NUCLEOTIDE SEQUENCE [LARGE SCALE GENOMIC DNA]</scope>
    <source>
        <strain evidence="2 3">KMU-115</strain>
    </source>
</reference>
<protein>
    <submittedName>
        <fullName evidence="2">Peptidoglycan-binding protein</fullName>
    </submittedName>
</protein>
<dbReference type="Pfam" id="PF13365">
    <property type="entry name" value="Trypsin_2"/>
    <property type="match status" value="1"/>
</dbReference>
<organism evidence="2 3">
    <name type="scientific">Roseicyclus persicicus</name>
    <dbReference type="NCBI Taxonomy" id="2650661"/>
    <lineage>
        <taxon>Bacteria</taxon>
        <taxon>Pseudomonadati</taxon>
        <taxon>Pseudomonadota</taxon>
        <taxon>Alphaproteobacteria</taxon>
        <taxon>Rhodobacterales</taxon>
        <taxon>Roseobacteraceae</taxon>
        <taxon>Roseicyclus</taxon>
    </lineage>
</organism>
<evidence type="ECO:0000259" key="1">
    <source>
        <dbReference type="Pfam" id="PF01471"/>
    </source>
</evidence>
<dbReference type="InterPro" id="IPR036365">
    <property type="entry name" value="PGBD-like_sf"/>
</dbReference>
<dbReference type="SUPFAM" id="SSF50494">
    <property type="entry name" value="Trypsin-like serine proteases"/>
    <property type="match status" value="1"/>
</dbReference>
<dbReference type="SUPFAM" id="SSF47090">
    <property type="entry name" value="PGBD-like"/>
    <property type="match status" value="1"/>
</dbReference>
<dbReference type="Proteomes" id="UP000526408">
    <property type="component" value="Unassembled WGS sequence"/>
</dbReference>
<gene>
    <name evidence="2" type="ORF">HCU73_04715</name>
</gene>